<dbReference type="AlphaFoldDB" id="A0A1M4WC90"/>
<reference evidence="3" key="1">
    <citation type="submission" date="2016-11" db="EMBL/GenBank/DDBJ databases">
        <authorList>
            <person name="Varghese N."/>
            <person name="Submissions S."/>
        </authorList>
    </citation>
    <scope>NUCLEOTIDE SEQUENCE [LARGE SCALE GENOMIC DNA]</scope>
    <source>
        <strain evidence="3">DSM 19514</strain>
    </source>
</reference>
<evidence type="ECO:0000256" key="1">
    <source>
        <dbReference type="SAM" id="MobiDB-lite"/>
    </source>
</evidence>
<name>A0A1M4WC90_9ACTN</name>
<keyword evidence="3" id="KW-1185">Reference proteome</keyword>
<feature type="compositionally biased region" description="Low complexity" evidence="1">
    <location>
        <begin position="47"/>
        <end position="57"/>
    </location>
</feature>
<dbReference type="STRING" id="1121881.SAMN02745225_01621"/>
<evidence type="ECO:0000313" key="2">
    <source>
        <dbReference type="EMBL" id="SHE78807.1"/>
    </source>
</evidence>
<feature type="region of interest" description="Disordered" evidence="1">
    <location>
        <begin position="1"/>
        <end position="61"/>
    </location>
</feature>
<sequence>MLCGNPYGPGPHERVKDTTAPPVSPAFATRRDRSEAIPSPLPDPGLSASAADAIGAAGEDRTPDKVLREDGEVRAPVAGCRHSPDVAGVLAERMSRPSFGTGALQAVVGSCERSSPGRPAPAVLGVDHDRTRPAGRLVRYAHNVQVEVVALRSDKEVDGLPGGREAVGDRVWHGVRLGPDDLVAHGPATFGQGKQEPLGRQEQALCQCAVARPAREAVAEVQEEAASRCEHSGELVADGDQVLDVGVDVGLGADLLLSGAVAAQQVVWR</sequence>
<dbReference type="Proteomes" id="UP000184295">
    <property type="component" value="Unassembled WGS sequence"/>
</dbReference>
<dbReference type="EMBL" id="FQUL01000024">
    <property type="protein sequence ID" value="SHE78807.1"/>
    <property type="molecule type" value="Genomic_DNA"/>
</dbReference>
<organism evidence="2 3">
    <name type="scientific">Ferrithrix thermotolerans DSM 19514</name>
    <dbReference type="NCBI Taxonomy" id="1121881"/>
    <lineage>
        <taxon>Bacteria</taxon>
        <taxon>Bacillati</taxon>
        <taxon>Actinomycetota</taxon>
        <taxon>Acidimicrobiia</taxon>
        <taxon>Acidimicrobiales</taxon>
        <taxon>Acidimicrobiaceae</taxon>
        <taxon>Ferrithrix</taxon>
    </lineage>
</organism>
<protein>
    <submittedName>
        <fullName evidence="2">Uncharacterized protein</fullName>
    </submittedName>
</protein>
<accession>A0A1M4WC90</accession>
<proteinExistence type="predicted"/>
<evidence type="ECO:0000313" key="3">
    <source>
        <dbReference type="Proteomes" id="UP000184295"/>
    </source>
</evidence>
<gene>
    <name evidence="2" type="ORF">SAMN02745225_01621</name>
</gene>